<accession>A0A6A5XQJ0</accession>
<dbReference type="GeneID" id="54283402"/>
<sequence length="144" mass="16570">MNAKRVVTLVCLSLQSQNLHIHPYYLYRTGTSSKRNSSAAEKSIPKNYKTFSIFLQTRPILRSDPAAMWQRHAMLKPLPSSLQSLNNNIQTTLTIHITLLKIHADLFSTQPWFQEYWLTCVIFLKQQILANLEVLSIPPVLFTS</sequence>
<dbReference type="Proteomes" id="UP000799778">
    <property type="component" value="Unassembled WGS sequence"/>
</dbReference>
<dbReference type="RefSeq" id="XP_033383339.1">
    <property type="nucleotide sequence ID" value="XM_033526005.1"/>
</dbReference>
<proteinExistence type="predicted"/>
<gene>
    <name evidence="1" type="ORF">BU24DRAFT_410686</name>
</gene>
<organism evidence="1 2">
    <name type="scientific">Aaosphaeria arxii CBS 175.79</name>
    <dbReference type="NCBI Taxonomy" id="1450172"/>
    <lineage>
        <taxon>Eukaryota</taxon>
        <taxon>Fungi</taxon>
        <taxon>Dikarya</taxon>
        <taxon>Ascomycota</taxon>
        <taxon>Pezizomycotina</taxon>
        <taxon>Dothideomycetes</taxon>
        <taxon>Pleosporomycetidae</taxon>
        <taxon>Pleosporales</taxon>
        <taxon>Pleosporales incertae sedis</taxon>
        <taxon>Aaosphaeria</taxon>
    </lineage>
</organism>
<dbReference type="AlphaFoldDB" id="A0A6A5XQJ0"/>
<evidence type="ECO:0000313" key="2">
    <source>
        <dbReference type="Proteomes" id="UP000799778"/>
    </source>
</evidence>
<keyword evidence="2" id="KW-1185">Reference proteome</keyword>
<name>A0A6A5XQJ0_9PLEO</name>
<protein>
    <submittedName>
        <fullName evidence="1">Uncharacterized protein</fullName>
    </submittedName>
</protein>
<evidence type="ECO:0000313" key="1">
    <source>
        <dbReference type="EMBL" id="KAF2015000.1"/>
    </source>
</evidence>
<dbReference type="EMBL" id="ML978070">
    <property type="protein sequence ID" value="KAF2015000.1"/>
    <property type="molecule type" value="Genomic_DNA"/>
</dbReference>
<reference evidence="1" key="1">
    <citation type="journal article" date="2020" name="Stud. Mycol.">
        <title>101 Dothideomycetes genomes: a test case for predicting lifestyles and emergence of pathogens.</title>
        <authorList>
            <person name="Haridas S."/>
            <person name="Albert R."/>
            <person name="Binder M."/>
            <person name="Bloem J."/>
            <person name="Labutti K."/>
            <person name="Salamov A."/>
            <person name="Andreopoulos B."/>
            <person name="Baker S."/>
            <person name="Barry K."/>
            <person name="Bills G."/>
            <person name="Bluhm B."/>
            <person name="Cannon C."/>
            <person name="Castanera R."/>
            <person name="Culley D."/>
            <person name="Daum C."/>
            <person name="Ezra D."/>
            <person name="Gonzalez J."/>
            <person name="Henrissat B."/>
            <person name="Kuo A."/>
            <person name="Liang C."/>
            <person name="Lipzen A."/>
            <person name="Lutzoni F."/>
            <person name="Magnuson J."/>
            <person name="Mondo S."/>
            <person name="Nolan M."/>
            <person name="Ohm R."/>
            <person name="Pangilinan J."/>
            <person name="Park H.-J."/>
            <person name="Ramirez L."/>
            <person name="Alfaro M."/>
            <person name="Sun H."/>
            <person name="Tritt A."/>
            <person name="Yoshinaga Y."/>
            <person name="Zwiers L.-H."/>
            <person name="Turgeon B."/>
            <person name="Goodwin S."/>
            <person name="Spatafora J."/>
            <person name="Crous P."/>
            <person name="Grigoriev I."/>
        </authorList>
    </citation>
    <scope>NUCLEOTIDE SEQUENCE</scope>
    <source>
        <strain evidence="1">CBS 175.79</strain>
    </source>
</reference>